<keyword evidence="4" id="KW-0874">Quinone</keyword>
<comment type="caution">
    <text evidence="12">The sequence shown here is derived from an EMBL/GenBank/DDBJ whole genome shotgun (WGS) entry which is preliminary data.</text>
</comment>
<evidence type="ECO:0000256" key="1">
    <source>
        <dbReference type="ARBA" id="ARBA00004141"/>
    </source>
</evidence>
<dbReference type="SMART" id="SM00756">
    <property type="entry name" value="VKc"/>
    <property type="match status" value="1"/>
</dbReference>
<dbReference type="EMBL" id="WBZJ01000002">
    <property type="protein sequence ID" value="KAB3521089.1"/>
    <property type="molecule type" value="Genomic_DNA"/>
</dbReference>
<reference evidence="12 13" key="1">
    <citation type="submission" date="2019-10" db="EMBL/GenBank/DDBJ databases">
        <title>Corynebacterium sp novel species isolated from the respiratory tract of Marmot.</title>
        <authorList>
            <person name="Zhang G."/>
        </authorList>
    </citation>
    <scope>NUCLEOTIDE SEQUENCE [LARGE SCALE GENOMIC DNA]</scope>
    <source>
        <strain evidence="12 13">336</strain>
    </source>
</reference>
<organism evidence="12 13">
    <name type="scientific">Corynebacterium zhongnanshanii</name>
    <dbReference type="NCBI Taxonomy" id="2768834"/>
    <lineage>
        <taxon>Bacteria</taxon>
        <taxon>Bacillati</taxon>
        <taxon>Actinomycetota</taxon>
        <taxon>Actinomycetes</taxon>
        <taxon>Mycobacteriales</taxon>
        <taxon>Corynebacteriaceae</taxon>
        <taxon>Corynebacterium</taxon>
    </lineage>
</organism>
<dbReference type="PANTHER" id="PTHR34573">
    <property type="entry name" value="VKC DOMAIN-CONTAINING PROTEIN"/>
    <property type="match status" value="1"/>
</dbReference>
<dbReference type="Gene3D" id="1.20.1440.130">
    <property type="entry name" value="VKOR domain"/>
    <property type="match status" value="1"/>
</dbReference>
<protein>
    <submittedName>
        <fullName evidence="12">Vitamin K epoxide reductase family protein</fullName>
    </submittedName>
</protein>
<feature type="transmembrane region" description="Helical" evidence="10">
    <location>
        <begin position="151"/>
        <end position="174"/>
    </location>
</feature>
<evidence type="ECO:0000256" key="10">
    <source>
        <dbReference type="SAM" id="Phobius"/>
    </source>
</evidence>
<evidence type="ECO:0000256" key="9">
    <source>
        <dbReference type="ARBA" id="ARBA00023284"/>
    </source>
</evidence>
<feature type="transmembrane region" description="Helical" evidence="10">
    <location>
        <begin position="83"/>
        <end position="101"/>
    </location>
</feature>
<evidence type="ECO:0000256" key="3">
    <source>
        <dbReference type="ARBA" id="ARBA00022692"/>
    </source>
</evidence>
<dbReference type="Pfam" id="PF07884">
    <property type="entry name" value="VKOR"/>
    <property type="match status" value="1"/>
</dbReference>
<accession>A0ABQ6VDV2</accession>
<gene>
    <name evidence="12" type="ORF">F8377_07205</name>
</gene>
<comment type="similarity">
    <text evidence="2">Belongs to the VKOR family.</text>
</comment>
<dbReference type="Proteomes" id="UP000436181">
    <property type="component" value="Unassembled WGS sequence"/>
</dbReference>
<evidence type="ECO:0000313" key="13">
    <source>
        <dbReference type="Proteomes" id="UP000436181"/>
    </source>
</evidence>
<evidence type="ECO:0000313" key="12">
    <source>
        <dbReference type="EMBL" id="KAB3521089.1"/>
    </source>
</evidence>
<feature type="transmembrane region" description="Helical" evidence="10">
    <location>
        <begin position="58"/>
        <end position="76"/>
    </location>
</feature>
<comment type="subcellular location">
    <subcellularLocation>
        <location evidence="1">Membrane</location>
        <topology evidence="1">Multi-pass membrane protein</topology>
    </subcellularLocation>
</comment>
<sequence length="176" mass="19564">MLILATIGEFFSFLITVDKIALLVDPTFVPACTFNEVVSCSDVMQSPQANAFGFPNPLIGILGYGVVMTIGVVLMTGAKLPRWFWWCTLAGMTFGIVFVHWLAYSAIFVIGALCPYCMAVWAIMMPLLIMTMVHMMREIRRDRGDVVAHSAFGMPLLVVIAWYLGVAAVIWIQLFM</sequence>
<keyword evidence="7 10" id="KW-0472">Membrane</keyword>
<name>A0ABQ6VDV2_9CORY</name>
<evidence type="ECO:0000256" key="5">
    <source>
        <dbReference type="ARBA" id="ARBA00022989"/>
    </source>
</evidence>
<dbReference type="PANTHER" id="PTHR34573:SF1">
    <property type="entry name" value="VITAMIN K EPOXIDE REDUCTASE DOMAIN-CONTAINING PROTEIN"/>
    <property type="match status" value="1"/>
</dbReference>
<evidence type="ECO:0000256" key="7">
    <source>
        <dbReference type="ARBA" id="ARBA00023136"/>
    </source>
</evidence>
<keyword evidence="3 10" id="KW-0812">Transmembrane</keyword>
<feature type="transmembrane region" description="Helical" evidence="10">
    <location>
        <begin position="107"/>
        <end position="130"/>
    </location>
</feature>
<evidence type="ECO:0000256" key="6">
    <source>
        <dbReference type="ARBA" id="ARBA00023002"/>
    </source>
</evidence>
<feature type="domain" description="Vitamin K epoxide reductase" evidence="11">
    <location>
        <begin position="1"/>
        <end position="135"/>
    </location>
</feature>
<evidence type="ECO:0000256" key="8">
    <source>
        <dbReference type="ARBA" id="ARBA00023157"/>
    </source>
</evidence>
<proteinExistence type="inferred from homology"/>
<keyword evidence="6" id="KW-0560">Oxidoreductase</keyword>
<dbReference type="InterPro" id="IPR041714">
    <property type="entry name" value="VKOR_Actinobacteria"/>
</dbReference>
<keyword evidence="8" id="KW-1015">Disulfide bond</keyword>
<dbReference type="CDD" id="cd12922">
    <property type="entry name" value="VKOR_5"/>
    <property type="match status" value="1"/>
</dbReference>
<keyword evidence="9" id="KW-0676">Redox-active center</keyword>
<dbReference type="InterPro" id="IPR012932">
    <property type="entry name" value="VKOR"/>
</dbReference>
<evidence type="ECO:0000256" key="4">
    <source>
        <dbReference type="ARBA" id="ARBA00022719"/>
    </source>
</evidence>
<keyword evidence="13" id="KW-1185">Reference proteome</keyword>
<evidence type="ECO:0000259" key="11">
    <source>
        <dbReference type="SMART" id="SM00756"/>
    </source>
</evidence>
<dbReference type="InterPro" id="IPR038354">
    <property type="entry name" value="VKOR_sf"/>
</dbReference>
<evidence type="ECO:0000256" key="2">
    <source>
        <dbReference type="ARBA" id="ARBA00006214"/>
    </source>
</evidence>
<keyword evidence="5 10" id="KW-1133">Transmembrane helix</keyword>